<dbReference type="Proteomes" id="UP000224634">
    <property type="component" value="Unassembled WGS sequence"/>
</dbReference>
<dbReference type="PANTHER" id="PTHR33099:SF7">
    <property type="entry name" value="MYND-TYPE DOMAIN-CONTAINING PROTEIN"/>
    <property type="match status" value="1"/>
</dbReference>
<evidence type="ECO:0000259" key="2">
    <source>
        <dbReference type="Pfam" id="PF13640"/>
    </source>
</evidence>
<dbReference type="InterPro" id="IPR044862">
    <property type="entry name" value="Pro_4_hyd_alph_FE2OG_OXY"/>
</dbReference>
<feature type="domain" description="Prolyl 4-hydroxylase alpha subunit Fe(2+) 2OG dioxygenase" evidence="2">
    <location>
        <begin position="142"/>
        <end position="229"/>
    </location>
</feature>
<keyword evidence="4" id="KW-1185">Reference proteome</keyword>
<gene>
    <name evidence="3" type="ORF">AJ80_06953</name>
</gene>
<protein>
    <recommendedName>
        <fullName evidence="2">Prolyl 4-hydroxylase alpha subunit Fe(2+) 2OG dioxygenase domain-containing protein</fullName>
    </recommendedName>
</protein>
<dbReference type="AlphaFoldDB" id="A0A2B7XTH8"/>
<organism evidence="3 4">
    <name type="scientific">Polytolypa hystricis (strain UAMH7299)</name>
    <dbReference type="NCBI Taxonomy" id="1447883"/>
    <lineage>
        <taxon>Eukaryota</taxon>
        <taxon>Fungi</taxon>
        <taxon>Dikarya</taxon>
        <taxon>Ascomycota</taxon>
        <taxon>Pezizomycotina</taxon>
        <taxon>Eurotiomycetes</taxon>
        <taxon>Eurotiomycetidae</taxon>
        <taxon>Onygenales</taxon>
        <taxon>Onygenales incertae sedis</taxon>
        <taxon>Polytolypa</taxon>
    </lineage>
</organism>
<evidence type="ECO:0000313" key="3">
    <source>
        <dbReference type="EMBL" id="PGH11888.1"/>
    </source>
</evidence>
<dbReference type="PANTHER" id="PTHR33099">
    <property type="entry name" value="FE2OG DIOXYGENASE DOMAIN-CONTAINING PROTEIN"/>
    <property type="match status" value="1"/>
</dbReference>
<name>A0A2B7XTH8_POLH7</name>
<feature type="compositionally biased region" description="Basic and acidic residues" evidence="1">
    <location>
        <begin position="909"/>
        <end position="919"/>
    </location>
</feature>
<accession>A0A2B7XTH8</accession>
<evidence type="ECO:0000313" key="4">
    <source>
        <dbReference type="Proteomes" id="UP000224634"/>
    </source>
</evidence>
<sequence length="927" mass="103313">MKSSWGQPGTPKAKESLQTVRVKKTIQQALDGIEADGDFACFREVDGALNPGLHVSGLGPIGLPLSSREAKALIDICHRSPFGKGSETLVDTSVRKCWELDAKQFDLKHPGWEDELWKITADVADKLGVLSPAENIRAERYKLLIYEEGAFFLPHEDSPKADRMFGTLVVCLPSLHEGGDVVLTHDGKSHTFQSSENSEFGASYSAWYSDVTHEIKPVTSGYRLVITYNLIQDGVGKIPSAPETSTTELESSLKYWNSMCDISPEVDLPKFLAYKLSHKYPSSGLGFGCLKGRDQQRILRLQTVGEKLGFSTLLANVERTVYGGCDDDGYGGYNSRYGFHNTEDFHDLTEVFDDEITIKTAIDQDGLVAAKDLKLGLGDFVQSDPFKGDPDSEDYSGFTGNEGVSATHFYRKTVAIIFPKRYKLTFRYLNVKSDAGELYSWLDRLVTGILEPENRDEFKVLSSLILEDAEWLGNMRRQRKEYNGPKVSLNAILERIAKGCIHIAEFGHFETAIWMHVDSISPSLFTCISDACYRLDKAVLKERGNIQAKFDAVEDLVDTSLPTLQVDDADKLERWRDEQHISLLSAESFVNKNLENGPFVVSFTTSLSERAQAGNIDTAKAQDLYRTIFHKIVAEFSFDKALLNRRPNVGSYAPYSGDYYGFGPGQPKELSGADILTLIKQCEALEIPSSPILTKLKACTLTISNPDITFHNTLLPLVREIVTLMNSKDEATKLSDIFYSVFVKDIIVLYKSLYVQGEPRRPTNMIRPTTSGCPCGDCKTLNSFLSDPVVQVYDFRMAQHRRDHLEQVLSSTVKRETIRAGSPHTLRLTKTEKAFERDHQAWKSRVVKSAQSIRGLGSKVSMEATLSAGFYQMALMPGGLVKPRGELELAYRPQGLLETPNNVVAGLKRKSEEPDERPGKVAVIDLT</sequence>
<proteinExistence type="predicted"/>
<dbReference type="Pfam" id="PF13640">
    <property type="entry name" value="2OG-FeII_Oxy_3"/>
    <property type="match status" value="1"/>
</dbReference>
<evidence type="ECO:0000256" key="1">
    <source>
        <dbReference type="SAM" id="MobiDB-lite"/>
    </source>
</evidence>
<dbReference type="EMBL" id="PDNA01000126">
    <property type="protein sequence ID" value="PGH11888.1"/>
    <property type="molecule type" value="Genomic_DNA"/>
</dbReference>
<dbReference type="OrthoDB" id="27483at2759"/>
<feature type="region of interest" description="Disordered" evidence="1">
    <location>
        <begin position="907"/>
        <end position="927"/>
    </location>
</feature>
<comment type="caution">
    <text evidence="3">The sequence shown here is derived from an EMBL/GenBank/DDBJ whole genome shotgun (WGS) entry which is preliminary data.</text>
</comment>
<reference evidence="3 4" key="1">
    <citation type="submission" date="2017-10" db="EMBL/GenBank/DDBJ databases">
        <title>Comparative genomics in systemic dimorphic fungi from Ajellomycetaceae.</title>
        <authorList>
            <person name="Munoz J.F."/>
            <person name="Mcewen J.G."/>
            <person name="Clay O.K."/>
            <person name="Cuomo C.A."/>
        </authorList>
    </citation>
    <scope>NUCLEOTIDE SEQUENCE [LARGE SCALE GENOMIC DNA]</scope>
    <source>
        <strain evidence="3 4">UAMH7299</strain>
    </source>
</reference>
<dbReference type="Gene3D" id="2.60.120.620">
    <property type="entry name" value="q2cbj1_9rhob like domain"/>
    <property type="match status" value="1"/>
</dbReference>